<dbReference type="Proteomes" id="UP000824890">
    <property type="component" value="Unassembled WGS sequence"/>
</dbReference>
<name>A0A816PMT4_BRANA</name>
<proteinExistence type="predicted"/>
<dbReference type="AlphaFoldDB" id="A0A816PMT4"/>
<keyword evidence="3" id="KW-0479">Metal-binding</keyword>
<dbReference type="InterPro" id="IPR013083">
    <property type="entry name" value="Znf_RING/FYVE/PHD"/>
</dbReference>
<dbReference type="GO" id="GO:0008270">
    <property type="term" value="F:zinc ion binding"/>
    <property type="evidence" value="ECO:0007669"/>
    <property type="project" value="UniProtKB-KW"/>
</dbReference>
<comment type="catalytic activity">
    <reaction evidence="1">
        <text>S-ubiquitinyl-[E2 ubiquitin-conjugating enzyme]-L-cysteine + [acceptor protein]-L-lysine = [E2 ubiquitin-conjugating enzyme]-L-cysteine + N(6)-ubiquitinyl-[acceptor protein]-L-lysine.</text>
        <dbReference type="EC" id="2.3.2.27"/>
    </reaction>
</comment>
<evidence type="ECO:0000313" key="10">
    <source>
        <dbReference type="Proteomes" id="UP000824890"/>
    </source>
</evidence>
<keyword evidence="10" id="KW-1185">Reference proteome</keyword>
<protein>
    <recommendedName>
        <fullName evidence="2">RING-type E3 ubiquitin transferase</fullName>
        <ecNumber evidence="2">2.3.2.27</ecNumber>
    </recommendedName>
</protein>
<dbReference type="PANTHER" id="PTHR15710:SF243">
    <property type="entry name" value="E3 UBIQUITIN-PROTEIN LIGASE PRAJA-2 ISOFORM X1"/>
    <property type="match status" value="1"/>
</dbReference>
<dbReference type="EC" id="2.3.2.27" evidence="2"/>
<accession>A0A816PMT4</accession>
<dbReference type="Gene3D" id="3.30.40.10">
    <property type="entry name" value="Zinc/RING finger domain, C3HC4 (zinc finger)"/>
    <property type="match status" value="1"/>
</dbReference>
<evidence type="ECO:0000256" key="3">
    <source>
        <dbReference type="ARBA" id="ARBA00022723"/>
    </source>
</evidence>
<dbReference type="Pfam" id="PF13639">
    <property type="entry name" value="zf-RING_2"/>
    <property type="match status" value="1"/>
</dbReference>
<evidence type="ECO:0000259" key="7">
    <source>
        <dbReference type="PROSITE" id="PS50089"/>
    </source>
</evidence>
<reference evidence="9 10" key="2">
    <citation type="submission" date="2021-05" db="EMBL/GenBank/DDBJ databases">
        <title>Genome Assembly of Synthetic Allotetraploid Brassica napus Reveals Homoeologous Exchanges between Subgenomes.</title>
        <authorList>
            <person name="Davis J.T."/>
        </authorList>
    </citation>
    <scope>NUCLEOTIDE SEQUENCE [LARGE SCALE GENOMIC DNA]</scope>
    <source>
        <strain evidence="10">cv. Da-Ae</strain>
        <tissue evidence="9">Seedling</tissue>
    </source>
</reference>
<dbReference type="PROSITE" id="PS50089">
    <property type="entry name" value="ZF_RING_2"/>
    <property type="match status" value="1"/>
</dbReference>
<dbReference type="SMART" id="SM00184">
    <property type="entry name" value="RING"/>
    <property type="match status" value="1"/>
</dbReference>
<sequence>MSQISWIVRHKTSQSLTSPKRSITMNIKRRNTQQTKIVISIDMKTTSSGYLTHETASNMEYMLGYHEIDFDTITEIIEEASAVAAHNIPTLNDPTHIDFDIIVKINDLNPDALRRIDLDVYITELRDNRRDTIPSEINEICPICWEEFGTELDINSLSCNHTYHHHCISNWVEKTLTCPYCRALLA</sequence>
<evidence type="ECO:0000313" key="8">
    <source>
        <dbReference type="EMBL" id="CAF2050741.1"/>
    </source>
</evidence>
<feature type="domain" description="RING-type" evidence="7">
    <location>
        <begin position="141"/>
        <end position="182"/>
    </location>
</feature>
<gene>
    <name evidence="8" type="ORF">DARMORV10_A09P61940.1</name>
    <name evidence="9" type="ORF">HID58_023806</name>
</gene>
<evidence type="ECO:0000256" key="5">
    <source>
        <dbReference type="ARBA" id="ARBA00022833"/>
    </source>
</evidence>
<keyword evidence="4 6" id="KW-0863">Zinc-finger</keyword>
<dbReference type="GO" id="GO:0061630">
    <property type="term" value="F:ubiquitin protein ligase activity"/>
    <property type="evidence" value="ECO:0007669"/>
    <property type="project" value="UniProtKB-EC"/>
</dbReference>
<keyword evidence="5" id="KW-0862">Zinc</keyword>
<dbReference type="SUPFAM" id="SSF57850">
    <property type="entry name" value="RING/U-box"/>
    <property type="match status" value="1"/>
</dbReference>
<evidence type="ECO:0000256" key="4">
    <source>
        <dbReference type="ARBA" id="ARBA00022771"/>
    </source>
</evidence>
<dbReference type="PANTHER" id="PTHR15710">
    <property type="entry name" value="E3 UBIQUITIN-PROTEIN LIGASE PRAJA"/>
    <property type="match status" value="1"/>
</dbReference>
<organism evidence="8">
    <name type="scientific">Brassica napus</name>
    <name type="common">Rape</name>
    <dbReference type="NCBI Taxonomy" id="3708"/>
    <lineage>
        <taxon>Eukaryota</taxon>
        <taxon>Viridiplantae</taxon>
        <taxon>Streptophyta</taxon>
        <taxon>Embryophyta</taxon>
        <taxon>Tracheophyta</taxon>
        <taxon>Spermatophyta</taxon>
        <taxon>Magnoliopsida</taxon>
        <taxon>eudicotyledons</taxon>
        <taxon>Gunneridae</taxon>
        <taxon>Pentapetalae</taxon>
        <taxon>rosids</taxon>
        <taxon>malvids</taxon>
        <taxon>Brassicales</taxon>
        <taxon>Brassicaceae</taxon>
        <taxon>Brassiceae</taxon>
        <taxon>Brassica</taxon>
    </lineage>
</organism>
<evidence type="ECO:0000313" key="9">
    <source>
        <dbReference type="EMBL" id="KAH0923788.1"/>
    </source>
</evidence>
<dbReference type="EMBL" id="HG994363">
    <property type="protein sequence ID" value="CAF2050741.1"/>
    <property type="molecule type" value="Genomic_DNA"/>
</dbReference>
<evidence type="ECO:0000256" key="6">
    <source>
        <dbReference type="PROSITE-ProRule" id="PRU00175"/>
    </source>
</evidence>
<dbReference type="Proteomes" id="UP001295469">
    <property type="component" value="Chromosome A09"/>
</dbReference>
<evidence type="ECO:0000256" key="1">
    <source>
        <dbReference type="ARBA" id="ARBA00000900"/>
    </source>
</evidence>
<evidence type="ECO:0000256" key="2">
    <source>
        <dbReference type="ARBA" id="ARBA00012483"/>
    </source>
</evidence>
<reference evidence="8" key="1">
    <citation type="submission" date="2021-01" db="EMBL/GenBank/DDBJ databases">
        <authorList>
            <consortium name="Genoscope - CEA"/>
            <person name="William W."/>
        </authorList>
    </citation>
    <scope>NUCLEOTIDE SEQUENCE</scope>
</reference>
<dbReference type="EMBL" id="JAGKQM010000006">
    <property type="protein sequence ID" value="KAH0923788.1"/>
    <property type="molecule type" value="Genomic_DNA"/>
</dbReference>
<dbReference type="InterPro" id="IPR001841">
    <property type="entry name" value="Znf_RING"/>
</dbReference>